<dbReference type="EMBL" id="CP018477">
    <property type="protein sequence ID" value="ASV76324.1"/>
    <property type="molecule type" value="Genomic_DNA"/>
</dbReference>
<evidence type="ECO:0000313" key="2">
    <source>
        <dbReference type="Proteomes" id="UP000215086"/>
    </source>
</evidence>
<evidence type="ECO:0000313" key="1">
    <source>
        <dbReference type="EMBL" id="ASV76324.1"/>
    </source>
</evidence>
<gene>
    <name evidence="1" type="ORF">THTE_3723</name>
</gene>
<dbReference type="AlphaFoldDB" id="A0A286RK50"/>
<proteinExistence type="predicted"/>
<sequence length="43" mass="4779">MPQFLVLYATIALALGELWPNEQSVTITTLTGLPARVCKSFRK</sequence>
<dbReference type="Proteomes" id="UP000215086">
    <property type="component" value="Chromosome"/>
</dbReference>
<protein>
    <submittedName>
        <fullName evidence="1">Uncharacterized protein</fullName>
    </submittedName>
</protein>
<keyword evidence="2" id="KW-1185">Reference proteome</keyword>
<accession>A0A286RK50</accession>
<reference evidence="1 2" key="1">
    <citation type="journal article" name="Front. Microbiol.">
        <title>Sugar Metabolism of the First Thermophilic Planctomycete Thermogutta terrifontis: Comparative Genomic and Transcriptomic Approaches.</title>
        <authorList>
            <person name="Elcheninov A.G."/>
            <person name="Menzel P."/>
            <person name="Gudbergsdottir S.R."/>
            <person name="Slesarev A.I."/>
            <person name="Kadnikov V.V."/>
            <person name="Krogh A."/>
            <person name="Bonch-Osmolovskaya E.A."/>
            <person name="Peng X."/>
            <person name="Kublanov I.V."/>
        </authorList>
    </citation>
    <scope>NUCLEOTIDE SEQUENCE [LARGE SCALE GENOMIC DNA]</scope>
    <source>
        <strain evidence="1 2">R1</strain>
    </source>
</reference>
<name>A0A286RK50_9BACT</name>
<dbReference type="KEGG" id="ttf:THTE_3723"/>
<organism evidence="1 2">
    <name type="scientific">Thermogutta terrifontis</name>
    <dbReference type="NCBI Taxonomy" id="1331910"/>
    <lineage>
        <taxon>Bacteria</taxon>
        <taxon>Pseudomonadati</taxon>
        <taxon>Planctomycetota</taxon>
        <taxon>Planctomycetia</taxon>
        <taxon>Pirellulales</taxon>
        <taxon>Thermoguttaceae</taxon>
        <taxon>Thermogutta</taxon>
    </lineage>
</organism>